<keyword evidence="2" id="KW-0812">Transmembrane</keyword>
<dbReference type="KEGG" id="saal:L336_0430"/>
<keyword evidence="2" id="KW-0472">Membrane</keyword>
<dbReference type="RefSeq" id="WP_015641588.1">
    <property type="nucleotide sequence ID" value="NC_021219.1"/>
</dbReference>
<organism evidence="3 4">
    <name type="scientific">Candidatus Saccharimonas aalborgensis</name>
    <dbReference type="NCBI Taxonomy" id="1332188"/>
    <lineage>
        <taxon>Bacteria</taxon>
        <taxon>Candidatus Saccharimonadota</taxon>
        <taxon>Candidatus Saccharimonadia</taxon>
        <taxon>Candidatus Saccharimonadales</taxon>
        <taxon>Candidatus Saccharimonadaceae</taxon>
        <taxon>Candidatus Saccharimonas</taxon>
    </lineage>
</organism>
<proteinExistence type="predicted"/>
<dbReference type="HOGENOM" id="CLU_1445213_0_0_0"/>
<reference evidence="3 4" key="1">
    <citation type="journal article" date="2013" name="Nat. Biotechnol.">
        <title>Genome sequences of rare, uncultured bacteria obtained by differential coverage binning of multiple metagenomes.</title>
        <authorList>
            <person name="Albertsen M."/>
            <person name="Hugenholtz P."/>
            <person name="Skarshewski A."/>
            <person name="Nielsen K.L."/>
            <person name="Tyson G.W."/>
            <person name="Nielsen P.H."/>
        </authorList>
    </citation>
    <scope>NUCLEOTIDE SEQUENCE [LARGE SCALE GENOMIC DNA]</scope>
    <source>
        <strain evidence="3">TM71</strain>
    </source>
</reference>
<feature type="transmembrane region" description="Helical" evidence="2">
    <location>
        <begin position="56"/>
        <end position="76"/>
    </location>
</feature>
<dbReference type="AlphaFoldDB" id="R4PKQ7"/>
<accession>R4PKQ7</accession>
<dbReference type="OrthoDB" id="8759039at2"/>
<name>R4PKQ7_9BACT</name>
<keyword evidence="2" id="KW-1133">Transmembrane helix</keyword>
<gene>
    <name evidence="3" type="ORF">L336_0430</name>
</gene>
<sequence length="187" mass="21145">MDRFSSRPTRPGVPQQQLRSTEPEPVAEPPHGEVPHTSTVSFRRQEPLRRFSRRTMMIVGGLIALLIAACLGWMVYQATIGNVIKGDKYQAVFLSNGQVYFGKLQRANNEYYRLTSVFYLQTKSTTSDAKNPQTSDSNGVELIKLGGELHGPDDEMMIERTQVLFFENLKADGKVSQTIKEYNDKNK</sequence>
<dbReference type="STRING" id="1332188.L336_0430"/>
<dbReference type="Proteomes" id="UP000013893">
    <property type="component" value="Chromosome"/>
</dbReference>
<dbReference type="EMBL" id="CP005957">
    <property type="protein sequence ID" value="AGL62138.1"/>
    <property type="molecule type" value="Genomic_DNA"/>
</dbReference>
<evidence type="ECO:0000313" key="4">
    <source>
        <dbReference type="Proteomes" id="UP000013893"/>
    </source>
</evidence>
<evidence type="ECO:0000313" key="3">
    <source>
        <dbReference type="EMBL" id="AGL62138.1"/>
    </source>
</evidence>
<evidence type="ECO:0000256" key="1">
    <source>
        <dbReference type="SAM" id="MobiDB-lite"/>
    </source>
</evidence>
<protein>
    <submittedName>
        <fullName evidence="3">Uncharacterized protein</fullName>
    </submittedName>
</protein>
<evidence type="ECO:0000256" key="2">
    <source>
        <dbReference type="SAM" id="Phobius"/>
    </source>
</evidence>
<feature type="region of interest" description="Disordered" evidence="1">
    <location>
        <begin position="1"/>
        <end position="45"/>
    </location>
</feature>
<keyword evidence="4" id="KW-1185">Reference proteome</keyword>